<dbReference type="InterPro" id="IPR037066">
    <property type="entry name" value="Plug_dom_sf"/>
</dbReference>
<evidence type="ECO:0000256" key="13">
    <source>
        <dbReference type="RuleBase" id="RU003357"/>
    </source>
</evidence>
<evidence type="ECO:0000256" key="2">
    <source>
        <dbReference type="ARBA" id="ARBA00022448"/>
    </source>
</evidence>
<keyword evidence="9 13" id="KW-0798">TonB box</keyword>
<evidence type="ECO:0000313" key="18">
    <source>
        <dbReference type="Proteomes" id="UP000321367"/>
    </source>
</evidence>
<keyword evidence="8" id="KW-0406">Ion transport</keyword>
<dbReference type="PROSITE" id="PS52016">
    <property type="entry name" value="TONB_DEPENDENT_REC_3"/>
    <property type="match status" value="1"/>
</dbReference>
<keyword evidence="10 12" id="KW-0472">Membrane</keyword>
<dbReference type="Gene3D" id="2.60.40.1120">
    <property type="entry name" value="Carboxypeptidase-like, regulatory domain"/>
    <property type="match status" value="1"/>
</dbReference>
<proteinExistence type="inferred from homology"/>
<feature type="chain" id="PRO_5022701635" evidence="14">
    <location>
        <begin position="20"/>
        <end position="762"/>
    </location>
</feature>
<dbReference type="PANTHER" id="PTHR32552:SF68">
    <property type="entry name" value="FERRICHROME OUTER MEMBRANE TRANSPORTER_PHAGE RECEPTOR"/>
    <property type="match status" value="1"/>
</dbReference>
<reference evidence="17 18" key="1">
    <citation type="submission" date="2019-08" db="EMBL/GenBank/DDBJ databases">
        <title>Genome sequence of Gillisia hiemivivida IC154 (type strain).</title>
        <authorList>
            <person name="Bowman J.P."/>
        </authorList>
    </citation>
    <scope>NUCLEOTIDE SEQUENCE [LARGE SCALE GENOMIC DNA]</scope>
    <source>
        <strain evidence="17 18">IC154</strain>
    </source>
</reference>
<keyword evidence="2 12" id="KW-0813">Transport</keyword>
<evidence type="ECO:0000256" key="6">
    <source>
        <dbReference type="ARBA" id="ARBA00022729"/>
    </source>
</evidence>
<dbReference type="InterPro" id="IPR000531">
    <property type="entry name" value="Beta-barrel_TonB"/>
</dbReference>
<name>A0A5C6ZRG0_9FLAO</name>
<evidence type="ECO:0000256" key="7">
    <source>
        <dbReference type="ARBA" id="ARBA00023004"/>
    </source>
</evidence>
<keyword evidence="3 12" id="KW-1134">Transmembrane beta strand</keyword>
<keyword evidence="6 14" id="KW-0732">Signal</keyword>
<dbReference type="Gene3D" id="2.40.170.20">
    <property type="entry name" value="TonB-dependent receptor, beta-barrel domain"/>
    <property type="match status" value="1"/>
</dbReference>
<dbReference type="GO" id="GO:0015344">
    <property type="term" value="F:siderophore uptake transmembrane transporter activity"/>
    <property type="evidence" value="ECO:0007669"/>
    <property type="project" value="TreeGrafter"/>
</dbReference>
<dbReference type="AlphaFoldDB" id="A0A5C6ZRG0"/>
<dbReference type="OrthoDB" id="9782587at2"/>
<dbReference type="Pfam" id="PF00593">
    <property type="entry name" value="TonB_dep_Rec_b-barrel"/>
    <property type="match status" value="1"/>
</dbReference>
<keyword evidence="18" id="KW-1185">Reference proteome</keyword>
<evidence type="ECO:0000256" key="9">
    <source>
        <dbReference type="ARBA" id="ARBA00023077"/>
    </source>
</evidence>
<feature type="signal peptide" evidence="14">
    <location>
        <begin position="1"/>
        <end position="19"/>
    </location>
</feature>
<gene>
    <name evidence="17" type="ORF">ES724_10360</name>
</gene>
<evidence type="ECO:0000256" key="4">
    <source>
        <dbReference type="ARBA" id="ARBA00022496"/>
    </source>
</evidence>
<evidence type="ECO:0000256" key="3">
    <source>
        <dbReference type="ARBA" id="ARBA00022452"/>
    </source>
</evidence>
<dbReference type="InterPro" id="IPR008969">
    <property type="entry name" value="CarboxyPept-like_regulatory"/>
</dbReference>
<protein>
    <submittedName>
        <fullName evidence="17">TonB-dependent receptor</fullName>
    </submittedName>
</protein>
<dbReference type="CDD" id="cd01347">
    <property type="entry name" value="ligand_gated_channel"/>
    <property type="match status" value="1"/>
</dbReference>
<evidence type="ECO:0000256" key="12">
    <source>
        <dbReference type="PROSITE-ProRule" id="PRU01360"/>
    </source>
</evidence>
<dbReference type="SUPFAM" id="SSF49464">
    <property type="entry name" value="Carboxypeptidase regulatory domain-like"/>
    <property type="match status" value="1"/>
</dbReference>
<evidence type="ECO:0000256" key="11">
    <source>
        <dbReference type="ARBA" id="ARBA00023237"/>
    </source>
</evidence>
<dbReference type="Gene3D" id="2.170.130.10">
    <property type="entry name" value="TonB-dependent receptor, plug domain"/>
    <property type="match status" value="1"/>
</dbReference>
<comment type="subcellular location">
    <subcellularLocation>
        <location evidence="1 12">Cell outer membrane</location>
        <topology evidence="1 12">Multi-pass membrane protein</topology>
    </subcellularLocation>
</comment>
<dbReference type="Pfam" id="PF13715">
    <property type="entry name" value="CarbopepD_reg_2"/>
    <property type="match status" value="1"/>
</dbReference>
<dbReference type="Proteomes" id="UP000321367">
    <property type="component" value="Unassembled WGS sequence"/>
</dbReference>
<evidence type="ECO:0000256" key="1">
    <source>
        <dbReference type="ARBA" id="ARBA00004571"/>
    </source>
</evidence>
<evidence type="ECO:0000313" key="17">
    <source>
        <dbReference type="EMBL" id="TXD93402.1"/>
    </source>
</evidence>
<sequence>MKKFIFVVILLFSIADASAQVVKGKIVDATTSEPIENAKVFESASEVVAFSDSNGNFEIEIQNISISLEISALGYLSGKYEGVPDSIFTISLIPARENLSEVIVNGALISKTLQSTPAAISILTSGDLQKKDDFNFAQVFNTVPGVYVNQGALNTTKLNIRGIGARSQYSTNRIQAYFNGIPLTTGEGELTLDDFDSEAISKIEIIKGPTSSIFGAGLGGVINMYAGNAEINKTQIGISSQVGSFDTNKKTISASHGTENTSLFASFSDLESDGYRENGSYKRQSGLINANVFTENGNKLSFLGNFTKLKAFIPSSLNENDYLNDPEKAAFTWGSSKGFESYERGLLGISYLHHLSNSLTNLTSIFVNFRDAYEPRPFNILKEERVATGARTKFNLKMDVFELASELSFGAEYYKEWYNMQTFENLYQDFEDRGSVLGILLSNNEQDRSYANFFGQLNLELSKNLNLETGFNVNTTNYSLKDLFVQDEIDQSGDYSFKTVFSPRIGLSYEIEKGKNLYTSISHGFSTPTVEETLTPEGQINTDLKPETGINYEVGFKGNWFNNKLYTEVALYSIQIENLLVAQRISEDQYVGINAGKTNHNGIETTIRYNFDLSSKIKIQSYFNAALNYFEFEEFINRDIDFSGNTLPGVPKSTLNTGFELNYGRNFSIYTNLLAVGEILLNDANSLSTENYQVLDIKARYDFKIVKNLESNISAGINNVLDEKYASSVLPNAVGFGNSAPRYYYPGNPRNYFVGVGLNYVF</sequence>
<evidence type="ECO:0000259" key="16">
    <source>
        <dbReference type="Pfam" id="PF07715"/>
    </source>
</evidence>
<keyword evidence="4" id="KW-0410">Iron transport</keyword>
<dbReference type="InterPro" id="IPR036942">
    <property type="entry name" value="Beta-barrel_TonB_sf"/>
</dbReference>
<evidence type="ECO:0000256" key="5">
    <source>
        <dbReference type="ARBA" id="ARBA00022692"/>
    </source>
</evidence>
<evidence type="ECO:0000256" key="8">
    <source>
        <dbReference type="ARBA" id="ARBA00023065"/>
    </source>
</evidence>
<organism evidence="17 18">
    <name type="scientific">Gillisia hiemivivida</name>
    <dbReference type="NCBI Taxonomy" id="291190"/>
    <lineage>
        <taxon>Bacteria</taxon>
        <taxon>Pseudomonadati</taxon>
        <taxon>Bacteroidota</taxon>
        <taxon>Flavobacteriia</taxon>
        <taxon>Flavobacteriales</taxon>
        <taxon>Flavobacteriaceae</taxon>
        <taxon>Gillisia</taxon>
    </lineage>
</organism>
<dbReference type="RefSeq" id="WP_146932732.1">
    <property type="nucleotide sequence ID" value="NZ_CBCSHZ010000014.1"/>
</dbReference>
<evidence type="ECO:0000256" key="14">
    <source>
        <dbReference type="SAM" id="SignalP"/>
    </source>
</evidence>
<dbReference type="InterPro" id="IPR039426">
    <property type="entry name" value="TonB-dep_rcpt-like"/>
</dbReference>
<comment type="caution">
    <text evidence="17">The sequence shown here is derived from an EMBL/GenBank/DDBJ whole genome shotgun (WGS) entry which is preliminary data.</text>
</comment>
<feature type="domain" description="TonB-dependent receptor-like beta-barrel" evidence="15">
    <location>
        <begin position="304"/>
        <end position="720"/>
    </location>
</feature>
<dbReference type="EMBL" id="VORY01000011">
    <property type="protein sequence ID" value="TXD93402.1"/>
    <property type="molecule type" value="Genomic_DNA"/>
</dbReference>
<evidence type="ECO:0000256" key="10">
    <source>
        <dbReference type="ARBA" id="ARBA00023136"/>
    </source>
</evidence>
<dbReference type="PANTHER" id="PTHR32552">
    <property type="entry name" value="FERRICHROME IRON RECEPTOR-RELATED"/>
    <property type="match status" value="1"/>
</dbReference>
<dbReference type="Pfam" id="PF07715">
    <property type="entry name" value="Plug"/>
    <property type="match status" value="1"/>
</dbReference>
<keyword evidence="17" id="KW-0675">Receptor</keyword>
<feature type="domain" description="TonB-dependent receptor plug" evidence="16">
    <location>
        <begin position="113"/>
        <end position="221"/>
    </location>
</feature>
<keyword evidence="11 12" id="KW-0998">Cell outer membrane</keyword>
<accession>A0A5C6ZRG0</accession>
<evidence type="ECO:0000259" key="15">
    <source>
        <dbReference type="Pfam" id="PF00593"/>
    </source>
</evidence>
<comment type="similarity">
    <text evidence="12 13">Belongs to the TonB-dependent receptor family.</text>
</comment>
<dbReference type="SUPFAM" id="SSF56935">
    <property type="entry name" value="Porins"/>
    <property type="match status" value="1"/>
</dbReference>
<keyword evidence="5 12" id="KW-0812">Transmembrane</keyword>
<dbReference type="GO" id="GO:0009279">
    <property type="term" value="C:cell outer membrane"/>
    <property type="evidence" value="ECO:0007669"/>
    <property type="project" value="UniProtKB-SubCell"/>
</dbReference>
<keyword evidence="7" id="KW-0408">Iron</keyword>
<dbReference type="InterPro" id="IPR012910">
    <property type="entry name" value="Plug_dom"/>
</dbReference>